<gene>
    <name evidence="2" type="ORF">ASPSYDRAFT_1018539</name>
</gene>
<name>A0A1L9TEZ5_9EURO</name>
<evidence type="ECO:0000259" key="1">
    <source>
        <dbReference type="Pfam" id="PF14479"/>
    </source>
</evidence>
<dbReference type="InterPro" id="IPR038305">
    <property type="entry name" value="HeLo_sf"/>
</dbReference>
<dbReference type="Proteomes" id="UP000184356">
    <property type="component" value="Unassembled WGS sequence"/>
</dbReference>
<evidence type="ECO:0000313" key="3">
    <source>
        <dbReference type="Proteomes" id="UP000184356"/>
    </source>
</evidence>
<sequence length="174" mass="19832">MEPAGLAVGLLGLAGLFNTCLEVVNRYDSWKSFGADLHSLTAQFETQKIRLERWGEAVGIERDGLSSRHHELLDDPRILSNAKNLLSSIKDSCGFEDNIGSETVSGKRDHTGPPRGLRRQRLNWALRDKEKRIAQIAQFSSMVDDLLTWCQYKREMFWRIRPLGCSISIKCWPE</sequence>
<dbReference type="InterPro" id="IPR029498">
    <property type="entry name" value="HeLo_dom"/>
</dbReference>
<dbReference type="Pfam" id="PF14479">
    <property type="entry name" value="HeLo"/>
    <property type="match status" value="1"/>
</dbReference>
<dbReference type="AlphaFoldDB" id="A0A1L9TEZ5"/>
<dbReference type="RefSeq" id="XP_040701757.1">
    <property type="nucleotide sequence ID" value="XM_040839739.1"/>
</dbReference>
<accession>A0A1L9TEZ5</accession>
<organism evidence="2 3">
    <name type="scientific">Aspergillus sydowii CBS 593.65</name>
    <dbReference type="NCBI Taxonomy" id="1036612"/>
    <lineage>
        <taxon>Eukaryota</taxon>
        <taxon>Fungi</taxon>
        <taxon>Dikarya</taxon>
        <taxon>Ascomycota</taxon>
        <taxon>Pezizomycotina</taxon>
        <taxon>Eurotiomycetes</taxon>
        <taxon>Eurotiomycetidae</taxon>
        <taxon>Eurotiales</taxon>
        <taxon>Aspergillaceae</taxon>
        <taxon>Aspergillus</taxon>
        <taxon>Aspergillus subgen. Nidulantes</taxon>
    </lineage>
</organism>
<keyword evidence="3" id="KW-1185">Reference proteome</keyword>
<dbReference type="STRING" id="1036612.A0A1L9TEZ5"/>
<dbReference type="Gene3D" id="1.20.120.1020">
    <property type="entry name" value="Prion-inhibition and propagation, HeLo domain"/>
    <property type="match status" value="1"/>
</dbReference>
<feature type="domain" description="Prion-inhibition and propagation HeLo" evidence="1">
    <location>
        <begin position="5"/>
        <end position="91"/>
    </location>
</feature>
<protein>
    <recommendedName>
        <fullName evidence="1">Prion-inhibition and propagation HeLo domain-containing protein</fullName>
    </recommendedName>
</protein>
<evidence type="ECO:0000313" key="2">
    <source>
        <dbReference type="EMBL" id="OJJ57951.1"/>
    </source>
</evidence>
<dbReference type="EMBL" id="KV878587">
    <property type="protein sequence ID" value="OJJ57951.1"/>
    <property type="molecule type" value="Genomic_DNA"/>
</dbReference>
<dbReference type="OrthoDB" id="341259at2759"/>
<dbReference type="VEuPathDB" id="FungiDB:ASPSYDRAFT_1018539"/>
<reference evidence="3" key="1">
    <citation type="journal article" date="2017" name="Genome Biol.">
        <title>Comparative genomics reveals high biological diversity and specific adaptations in the industrially and medically important fungal genus Aspergillus.</title>
        <authorList>
            <person name="de Vries R.P."/>
            <person name="Riley R."/>
            <person name="Wiebenga A."/>
            <person name="Aguilar-Osorio G."/>
            <person name="Amillis S."/>
            <person name="Uchima C.A."/>
            <person name="Anderluh G."/>
            <person name="Asadollahi M."/>
            <person name="Askin M."/>
            <person name="Barry K."/>
            <person name="Battaglia E."/>
            <person name="Bayram O."/>
            <person name="Benocci T."/>
            <person name="Braus-Stromeyer S.A."/>
            <person name="Caldana C."/>
            <person name="Canovas D."/>
            <person name="Cerqueira G.C."/>
            <person name="Chen F."/>
            <person name="Chen W."/>
            <person name="Choi C."/>
            <person name="Clum A."/>
            <person name="Dos Santos R.A."/>
            <person name="Damasio A.R."/>
            <person name="Diallinas G."/>
            <person name="Emri T."/>
            <person name="Fekete E."/>
            <person name="Flipphi M."/>
            <person name="Freyberg S."/>
            <person name="Gallo A."/>
            <person name="Gournas C."/>
            <person name="Habgood R."/>
            <person name="Hainaut M."/>
            <person name="Harispe M.L."/>
            <person name="Henrissat B."/>
            <person name="Hilden K.S."/>
            <person name="Hope R."/>
            <person name="Hossain A."/>
            <person name="Karabika E."/>
            <person name="Karaffa L."/>
            <person name="Karanyi Z."/>
            <person name="Krasevec N."/>
            <person name="Kuo A."/>
            <person name="Kusch H."/>
            <person name="LaButti K."/>
            <person name="Lagendijk E.L."/>
            <person name="Lapidus A."/>
            <person name="Levasseur A."/>
            <person name="Lindquist E."/>
            <person name="Lipzen A."/>
            <person name="Logrieco A.F."/>
            <person name="MacCabe A."/>
            <person name="Maekelae M.R."/>
            <person name="Malavazi I."/>
            <person name="Melin P."/>
            <person name="Meyer V."/>
            <person name="Mielnichuk N."/>
            <person name="Miskei M."/>
            <person name="Molnar A.P."/>
            <person name="Mule G."/>
            <person name="Ngan C.Y."/>
            <person name="Orejas M."/>
            <person name="Orosz E."/>
            <person name="Ouedraogo J.P."/>
            <person name="Overkamp K.M."/>
            <person name="Park H.-S."/>
            <person name="Perrone G."/>
            <person name="Piumi F."/>
            <person name="Punt P.J."/>
            <person name="Ram A.F."/>
            <person name="Ramon A."/>
            <person name="Rauscher S."/>
            <person name="Record E."/>
            <person name="Riano-Pachon D.M."/>
            <person name="Robert V."/>
            <person name="Roehrig J."/>
            <person name="Ruller R."/>
            <person name="Salamov A."/>
            <person name="Salih N.S."/>
            <person name="Samson R.A."/>
            <person name="Sandor E."/>
            <person name="Sanguinetti M."/>
            <person name="Schuetze T."/>
            <person name="Sepcic K."/>
            <person name="Shelest E."/>
            <person name="Sherlock G."/>
            <person name="Sophianopoulou V."/>
            <person name="Squina F.M."/>
            <person name="Sun H."/>
            <person name="Susca A."/>
            <person name="Todd R.B."/>
            <person name="Tsang A."/>
            <person name="Unkles S.E."/>
            <person name="van de Wiele N."/>
            <person name="van Rossen-Uffink D."/>
            <person name="Oliveira J.V."/>
            <person name="Vesth T.C."/>
            <person name="Visser J."/>
            <person name="Yu J.-H."/>
            <person name="Zhou M."/>
            <person name="Andersen M.R."/>
            <person name="Archer D.B."/>
            <person name="Baker S.E."/>
            <person name="Benoit I."/>
            <person name="Brakhage A.A."/>
            <person name="Braus G.H."/>
            <person name="Fischer R."/>
            <person name="Frisvad J.C."/>
            <person name="Goldman G.H."/>
            <person name="Houbraken J."/>
            <person name="Oakley B."/>
            <person name="Pocsi I."/>
            <person name="Scazzocchio C."/>
            <person name="Seiboth B."/>
            <person name="vanKuyk P.A."/>
            <person name="Wortman J."/>
            <person name="Dyer P.S."/>
            <person name="Grigoriev I.V."/>
        </authorList>
    </citation>
    <scope>NUCLEOTIDE SEQUENCE [LARGE SCALE GENOMIC DNA]</scope>
    <source>
        <strain evidence="3">CBS 593.65</strain>
    </source>
</reference>
<proteinExistence type="predicted"/>
<dbReference type="GeneID" id="63755812"/>